<keyword evidence="3" id="KW-1185">Reference proteome</keyword>
<gene>
    <name evidence="2" type="ORF">BLNAU_23998</name>
</gene>
<feature type="region of interest" description="Disordered" evidence="1">
    <location>
        <begin position="108"/>
        <end position="128"/>
    </location>
</feature>
<protein>
    <submittedName>
        <fullName evidence="2">Uncharacterized protein</fullName>
    </submittedName>
</protein>
<dbReference type="EMBL" id="JARBJD010000551">
    <property type="protein sequence ID" value="KAK2941084.1"/>
    <property type="molecule type" value="Genomic_DNA"/>
</dbReference>
<evidence type="ECO:0000313" key="3">
    <source>
        <dbReference type="Proteomes" id="UP001281761"/>
    </source>
</evidence>
<proteinExistence type="predicted"/>
<sequence length="128" mass="14282">MTLSWISIRSQICCMIPRQSSVHLDFLIGAAHHLTSRSDLKIDDIHITIQNKPAKPQIQGSHPPISEPARKYRSIRPVFSTQPLAISESSQPSPTLLPLHISLKPQSMNPQQISIDPNGQVTQEVSYQ</sequence>
<evidence type="ECO:0000313" key="2">
    <source>
        <dbReference type="EMBL" id="KAK2941084.1"/>
    </source>
</evidence>
<dbReference type="Proteomes" id="UP001281761">
    <property type="component" value="Unassembled WGS sequence"/>
</dbReference>
<accession>A0ABQ9WNP1</accession>
<evidence type="ECO:0000256" key="1">
    <source>
        <dbReference type="SAM" id="MobiDB-lite"/>
    </source>
</evidence>
<organism evidence="2 3">
    <name type="scientific">Blattamonas nauphoetae</name>
    <dbReference type="NCBI Taxonomy" id="2049346"/>
    <lineage>
        <taxon>Eukaryota</taxon>
        <taxon>Metamonada</taxon>
        <taxon>Preaxostyla</taxon>
        <taxon>Oxymonadida</taxon>
        <taxon>Blattamonas</taxon>
    </lineage>
</organism>
<reference evidence="2 3" key="1">
    <citation type="journal article" date="2022" name="bioRxiv">
        <title>Genomics of Preaxostyla Flagellates Illuminates Evolutionary Transitions and the Path Towards Mitochondrial Loss.</title>
        <authorList>
            <person name="Novak L.V.F."/>
            <person name="Treitli S.C."/>
            <person name="Pyrih J."/>
            <person name="Halakuc P."/>
            <person name="Pipaliya S.V."/>
            <person name="Vacek V."/>
            <person name="Brzon O."/>
            <person name="Soukal P."/>
            <person name="Eme L."/>
            <person name="Dacks J.B."/>
            <person name="Karnkowska A."/>
            <person name="Elias M."/>
            <person name="Hampl V."/>
        </authorList>
    </citation>
    <scope>NUCLEOTIDE SEQUENCE [LARGE SCALE GENOMIC DNA]</scope>
    <source>
        <strain evidence="2">NAU3</strain>
        <tissue evidence="2">Gut</tissue>
    </source>
</reference>
<name>A0ABQ9WNP1_9EUKA</name>
<comment type="caution">
    <text evidence="2">The sequence shown here is derived from an EMBL/GenBank/DDBJ whole genome shotgun (WGS) entry which is preliminary data.</text>
</comment>